<sequence>MAHVAYHCPMHPMLYSQNKMNTWERRGLEKGLFVRRYEINTAEGGQGGGQRGGQGGGQGAIAVLTAAIGRCGPLEEGTPNQRGIAGGMLGHM</sequence>
<accession>A0A4Z2J1P7</accession>
<dbReference type="AlphaFoldDB" id="A0A4Z2J1P7"/>
<gene>
    <name evidence="1" type="ORF">EYF80_005772</name>
</gene>
<dbReference type="Proteomes" id="UP000314294">
    <property type="component" value="Unassembled WGS sequence"/>
</dbReference>
<evidence type="ECO:0000313" key="2">
    <source>
        <dbReference type="Proteomes" id="UP000314294"/>
    </source>
</evidence>
<evidence type="ECO:0000313" key="1">
    <source>
        <dbReference type="EMBL" id="TNN83901.1"/>
    </source>
</evidence>
<proteinExistence type="predicted"/>
<name>A0A4Z2J1P7_9TELE</name>
<protein>
    <submittedName>
        <fullName evidence="1">Uncharacterized protein</fullName>
    </submittedName>
</protein>
<reference evidence="1 2" key="1">
    <citation type="submission" date="2019-03" db="EMBL/GenBank/DDBJ databases">
        <title>First draft genome of Liparis tanakae, snailfish: a comprehensive survey of snailfish specific genes.</title>
        <authorList>
            <person name="Kim W."/>
            <person name="Song I."/>
            <person name="Jeong J.-H."/>
            <person name="Kim D."/>
            <person name="Kim S."/>
            <person name="Ryu S."/>
            <person name="Song J.Y."/>
            <person name="Lee S.K."/>
        </authorList>
    </citation>
    <scope>NUCLEOTIDE SEQUENCE [LARGE SCALE GENOMIC DNA]</scope>
    <source>
        <tissue evidence="1">Muscle</tissue>
    </source>
</reference>
<dbReference type="EMBL" id="SRLO01000030">
    <property type="protein sequence ID" value="TNN83901.1"/>
    <property type="molecule type" value="Genomic_DNA"/>
</dbReference>
<organism evidence="1 2">
    <name type="scientific">Liparis tanakae</name>
    <name type="common">Tanaka's snailfish</name>
    <dbReference type="NCBI Taxonomy" id="230148"/>
    <lineage>
        <taxon>Eukaryota</taxon>
        <taxon>Metazoa</taxon>
        <taxon>Chordata</taxon>
        <taxon>Craniata</taxon>
        <taxon>Vertebrata</taxon>
        <taxon>Euteleostomi</taxon>
        <taxon>Actinopterygii</taxon>
        <taxon>Neopterygii</taxon>
        <taxon>Teleostei</taxon>
        <taxon>Neoteleostei</taxon>
        <taxon>Acanthomorphata</taxon>
        <taxon>Eupercaria</taxon>
        <taxon>Perciformes</taxon>
        <taxon>Cottioidei</taxon>
        <taxon>Cottales</taxon>
        <taxon>Liparidae</taxon>
        <taxon>Liparis</taxon>
    </lineage>
</organism>
<keyword evidence="2" id="KW-1185">Reference proteome</keyword>
<comment type="caution">
    <text evidence="1">The sequence shown here is derived from an EMBL/GenBank/DDBJ whole genome shotgun (WGS) entry which is preliminary data.</text>
</comment>